<protein>
    <submittedName>
        <fullName evidence="1">Uncharacterized protein</fullName>
    </submittedName>
</protein>
<dbReference type="EMBL" id="CM056808">
    <property type="protein sequence ID" value="KAJ8704272.1"/>
    <property type="molecule type" value="Genomic_DNA"/>
</dbReference>
<reference evidence="1" key="1">
    <citation type="submission" date="2023-03" db="EMBL/GenBank/DDBJ databases">
        <title>Chromosome-level genomes of two armyworms, Mythimna separata and Mythimna loreyi, provide insights into the biosynthesis and reception of sex pheromones.</title>
        <authorList>
            <person name="Zhao H."/>
        </authorList>
    </citation>
    <scope>NUCLEOTIDE SEQUENCE</scope>
    <source>
        <strain evidence="1">BeijingLab</strain>
    </source>
</reference>
<organism evidence="1 2">
    <name type="scientific">Mythimna loreyi</name>
    <dbReference type="NCBI Taxonomy" id="667449"/>
    <lineage>
        <taxon>Eukaryota</taxon>
        <taxon>Metazoa</taxon>
        <taxon>Ecdysozoa</taxon>
        <taxon>Arthropoda</taxon>
        <taxon>Hexapoda</taxon>
        <taxon>Insecta</taxon>
        <taxon>Pterygota</taxon>
        <taxon>Neoptera</taxon>
        <taxon>Endopterygota</taxon>
        <taxon>Lepidoptera</taxon>
        <taxon>Glossata</taxon>
        <taxon>Ditrysia</taxon>
        <taxon>Noctuoidea</taxon>
        <taxon>Noctuidae</taxon>
        <taxon>Noctuinae</taxon>
        <taxon>Hadenini</taxon>
        <taxon>Mythimna</taxon>
    </lineage>
</organism>
<keyword evidence="2" id="KW-1185">Reference proteome</keyword>
<evidence type="ECO:0000313" key="1">
    <source>
        <dbReference type="EMBL" id="KAJ8704272.1"/>
    </source>
</evidence>
<sequence>MILEQKELSRNIELVHVQKLDGENVTEIVKKIAEELKLNTEDIEKAWRVPTRGGDGKNPRPIIVTLRTKEARSKWLKTRKETKITNHNVYQNHDFSQIYINEHLTHQMRNLFWATKTNLKDIYKFIWIQNSKILIKKEGTDKKVHQIRFESDIQCYIAENKE</sequence>
<comment type="caution">
    <text evidence="1">The sequence shown here is derived from an EMBL/GenBank/DDBJ whole genome shotgun (WGS) entry which is preliminary data.</text>
</comment>
<name>A0ACC2PYZ3_9NEOP</name>
<proteinExistence type="predicted"/>
<dbReference type="Proteomes" id="UP001231649">
    <property type="component" value="Chromosome 32"/>
</dbReference>
<gene>
    <name evidence="1" type="ORF">PYW08_012996</name>
</gene>
<evidence type="ECO:0000313" key="2">
    <source>
        <dbReference type="Proteomes" id="UP001231649"/>
    </source>
</evidence>
<accession>A0ACC2PYZ3</accession>